<sequence>SARRLATSVNETVVSVYLPTHESLLALTQEKITTVQGDGVLDSGWYRLGCSLGILDTHQAADVEAVEAAYGWTGWHPRNNYLVNSANRKQSIDETS</sequence>
<accession>A0A9N9EF93</accession>
<dbReference type="Proteomes" id="UP000789572">
    <property type="component" value="Unassembled WGS sequence"/>
</dbReference>
<evidence type="ECO:0000313" key="1">
    <source>
        <dbReference type="EMBL" id="CAG8669548.1"/>
    </source>
</evidence>
<dbReference type="EMBL" id="CAJVPJ010006551">
    <property type="protein sequence ID" value="CAG8669548.1"/>
    <property type="molecule type" value="Genomic_DNA"/>
</dbReference>
<name>A0A9N9EF93_9GLOM</name>
<comment type="caution">
    <text evidence="1">The sequence shown here is derived from an EMBL/GenBank/DDBJ whole genome shotgun (WGS) entry which is preliminary data.</text>
</comment>
<protein>
    <submittedName>
        <fullName evidence="1">11098_t:CDS:1</fullName>
    </submittedName>
</protein>
<proteinExistence type="predicted"/>
<gene>
    <name evidence="1" type="ORF">POCULU_LOCUS10891</name>
</gene>
<dbReference type="AlphaFoldDB" id="A0A9N9EF93"/>
<feature type="non-terminal residue" evidence="1">
    <location>
        <position position="96"/>
    </location>
</feature>
<organism evidence="1 2">
    <name type="scientific">Paraglomus occultum</name>
    <dbReference type="NCBI Taxonomy" id="144539"/>
    <lineage>
        <taxon>Eukaryota</taxon>
        <taxon>Fungi</taxon>
        <taxon>Fungi incertae sedis</taxon>
        <taxon>Mucoromycota</taxon>
        <taxon>Glomeromycotina</taxon>
        <taxon>Glomeromycetes</taxon>
        <taxon>Paraglomerales</taxon>
        <taxon>Paraglomeraceae</taxon>
        <taxon>Paraglomus</taxon>
    </lineage>
</organism>
<evidence type="ECO:0000313" key="2">
    <source>
        <dbReference type="Proteomes" id="UP000789572"/>
    </source>
</evidence>
<reference evidence="1" key="1">
    <citation type="submission" date="2021-06" db="EMBL/GenBank/DDBJ databases">
        <authorList>
            <person name="Kallberg Y."/>
            <person name="Tangrot J."/>
            <person name="Rosling A."/>
        </authorList>
    </citation>
    <scope>NUCLEOTIDE SEQUENCE</scope>
    <source>
        <strain evidence="1">IA702</strain>
    </source>
</reference>
<keyword evidence="2" id="KW-1185">Reference proteome</keyword>
<feature type="non-terminal residue" evidence="1">
    <location>
        <position position="1"/>
    </location>
</feature>